<feature type="transmembrane region" description="Helical" evidence="4">
    <location>
        <begin position="145"/>
        <end position="165"/>
    </location>
</feature>
<dbReference type="PROSITE" id="PS50850">
    <property type="entry name" value="MFS"/>
    <property type="match status" value="1"/>
</dbReference>
<feature type="transmembrane region" description="Helical" evidence="4">
    <location>
        <begin position="313"/>
        <end position="338"/>
    </location>
</feature>
<evidence type="ECO:0000256" key="2">
    <source>
        <dbReference type="ARBA" id="ARBA00022989"/>
    </source>
</evidence>
<keyword evidence="7" id="KW-1185">Reference proteome</keyword>
<dbReference type="GO" id="GO:0022857">
    <property type="term" value="F:transmembrane transporter activity"/>
    <property type="evidence" value="ECO:0007669"/>
    <property type="project" value="InterPro"/>
</dbReference>
<reference evidence="6" key="1">
    <citation type="submission" date="2020-03" db="EMBL/GenBank/DDBJ databases">
        <title>Genome of Pelagibius litoralis DSM 21314T.</title>
        <authorList>
            <person name="Wang G."/>
        </authorList>
    </citation>
    <scope>NUCLEOTIDE SEQUENCE</scope>
    <source>
        <strain evidence="6">DSM 21314</strain>
    </source>
</reference>
<dbReference type="Gene3D" id="1.20.1250.20">
    <property type="entry name" value="MFS general substrate transporter like domains"/>
    <property type="match status" value="1"/>
</dbReference>
<feature type="transmembrane region" description="Helical" evidence="4">
    <location>
        <begin position="345"/>
        <end position="365"/>
    </location>
</feature>
<feature type="transmembrane region" description="Helical" evidence="4">
    <location>
        <begin position="377"/>
        <end position="396"/>
    </location>
</feature>
<feature type="domain" description="Major facilitator superfamily (MFS) profile" evidence="5">
    <location>
        <begin position="17"/>
        <end position="401"/>
    </location>
</feature>
<name>A0A967EY88_9PROT</name>
<dbReference type="SUPFAM" id="SSF103473">
    <property type="entry name" value="MFS general substrate transporter"/>
    <property type="match status" value="1"/>
</dbReference>
<dbReference type="InterPro" id="IPR011701">
    <property type="entry name" value="MFS"/>
</dbReference>
<evidence type="ECO:0000259" key="5">
    <source>
        <dbReference type="PROSITE" id="PS50850"/>
    </source>
</evidence>
<feature type="transmembrane region" description="Helical" evidence="4">
    <location>
        <begin position="171"/>
        <end position="195"/>
    </location>
</feature>
<dbReference type="RefSeq" id="WP_167225382.1">
    <property type="nucleotide sequence ID" value="NZ_JAAQPH010000009.1"/>
</dbReference>
<dbReference type="InterPro" id="IPR036259">
    <property type="entry name" value="MFS_trans_sf"/>
</dbReference>
<dbReference type="Pfam" id="PF07690">
    <property type="entry name" value="MFS_1"/>
    <property type="match status" value="1"/>
</dbReference>
<feature type="transmembrane region" description="Helical" evidence="4">
    <location>
        <begin position="86"/>
        <end position="104"/>
    </location>
</feature>
<feature type="transmembrane region" description="Helical" evidence="4">
    <location>
        <begin position="255"/>
        <end position="274"/>
    </location>
</feature>
<keyword evidence="1 4" id="KW-0812">Transmembrane</keyword>
<dbReference type="AlphaFoldDB" id="A0A967EY88"/>
<evidence type="ECO:0000256" key="3">
    <source>
        <dbReference type="ARBA" id="ARBA00023136"/>
    </source>
</evidence>
<sequence>MTVSSPAPQPLPFWRATLFVIAAGCLLALLSFGIRASFGLFLAPMSSEFGWGREVFAIAIALQNLLWGLAQPVAGAFADRHGSGRVLTIGALVYAAGLFIMANASTPGMLTLSAGILVGLGVAGASFAIVLAAFTRLVSEERRSWALGIGTAAGSAGQFLMVPLGQSFLSAYGWSMALTIFGFIALLMVPCAAALTGRPTTKYQMPQSIGVALGEAFRHPSYNYLIAGFFVCGFHVAFIQVHLPAYITDMGLQAGLAAWALALVGGGNIIGAYMSGVLGGRFSKKYLLSGLYLARSVVITIFITLPISEISVLAFSLAIGLLWLSTVPLTSGLVAQFFGTQHMAMLFGIVFFSHQIGAFLGVWMGGYFFDVTGSYDMVWWVSVALGLFAAAIHWPIREQSIARPAATG</sequence>
<dbReference type="PANTHER" id="PTHR11360">
    <property type="entry name" value="MONOCARBOXYLATE TRANSPORTER"/>
    <property type="match status" value="1"/>
</dbReference>
<feature type="transmembrane region" description="Helical" evidence="4">
    <location>
        <begin position="286"/>
        <end position="307"/>
    </location>
</feature>
<dbReference type="EMBL" id="JAAQPH010000009">
    <property type="protein sequence ID" value="NIA69617.1"/>
    <property type="molecule type" value="Genomic_DNA"/>
</dbReference>
<proteinExistence type="predicted"/>
<dbReference type="PANTHER" id="PTHR11360:SF284">
    <property type="entry name" value="EG:103B4.3 PROTEIN-RELATED"/>
    <property type="match status" value="1"/>
</dbReference>
<dbReference type="InterPro" id="IPR050327">
    <property type="entry name" value="Proton-linked_MCT"/>
</dbReference>
<evidence type="ECO:0000256" key="4">
    <source>
        <dbReference type="SAM" id="Phobius"/>
    </source>
</evidence>
<accession>A0A967EY88</accession>
<evidence type="ECO:0000313" key="6">
    <source>
        <dbReference type="EMBL" id="NIA69617.1"/>
    </source>
</evidence>
<feature type="transmembrane region" description="Helical" evidence="4">
    <location>
        <begin position="222"/>
        <end position="243"/>
    </location>
</feature>
<gene>
    <name evidence="6" type="ORF">HBA54_13530</name>
</gene>
<feature type="transmembrane region" description="Helical" evidence="4">
    <location>
        <begin position="55"/>
        <end position="74"/>
    </location>
</feature>
<dbReference type="InterPro" id="IPR020846">
    <property type="entry name" value="MFS_dom"/>
</dbReference>
<keyword evidence="2 4" id="KW-1133">Transmembrane helix</keyword>
<evidence type="ECO:0000313" key="7">
    <source>
        <dbReference type="Proteomes" id="UP000761264"/>
    </source>
</evidence>
<organism evidence="6 7">
    <name type="scientific">Pelagibius litoralis</name>
    <dbReference type="NCBI Taxonomy" id="374515"/>
    <lineage>
        <taxon>Bacteria</taxon>
        <taxon>Pseudomonadati</taxon>
        <taxon>Pseudomonadota</taxon>
        <taxon>Alphaproteobacteria</taxon>
        <taxon>Rhodospirillales</taxon>
        <taxon>Rhodovibrionaceae</taxon>
        <taxon>Pelagibius</taxon>
    </lineage>
</organism>
<keyword evidence="3 4" id="KW-0472">Membrane</keyword>
<feature type="transmembrane region" description="Helical" evidence="4">
    <location>
        <begin position="110"/>
        <end position="133"/>
    </location>
</feature>
<evidence type="ECO:0000256" key="1">
    <source>
        <dbReference type="ARBA" id="ARBA00022692"/>
    </source>
</evidence>
<comment type="caution">
    <text evidence="6">The sequence shown here is derived from an EMBL/GenBank/DDBJ whole genome shotgun (WGS) entry which is preliminary data.</text>
</comment>
<feature type="transmembrane region" description="Helical" evidence="4">
    <location>
        <begin position="12"/>
        <end position="35"/>
    </location>
</feature>
<dbReference type="CDD" id="cd17355">
    <property type="entry name" value="MFS_YcxA_like"/>
    <property type="match status" value="1"/>
</dbReference>
<dbReference type="Proteomes" id="UP000761264">
    <property type="component" value="Unassembled WGS sequence"/>
</dbReference>
<protein>
    <submittedName>
        <fullName evidence="6">MFS transporter</fullName>
    </submittedName>
</protein>